<accession>A0A1G8R540</accession>
<evidence type="ECO:0000313" key="1">
    <source>
        <dbReference type="EMBL" id="SDJ11695.1"/>
    </source>
</evidence>
<organism evidence="1 2">
    <name type="scientific">Aneurinibacillus migulanus</name>
    <name type="common">Bacillus migulanus</name>
    <dbReference type="NCBI Taxonomy" id="47500"/>
    <lineage>
        <taxon>Bacteria</taxon>
        <taxon>Bacillati</taxon>
        <taxon>Bacillota</taxon>
        <taxon>Bacilli</taxon>
        <taxon>Bacillales</taxon>
        <taxon>Paenibacillaceae</taxon>
        <taxon>Aneurinibacillus group</taxon>
        <taxon>Aneurinibacillus</taxon>
    </lineage>
</organism>
<sequence>MAIADPLLRMVTNGLFKVSIKSLDTVDFTIKPQNALHSD</sequence>
<dbReference type="AlphaFoldDB" id="A0A1G8R540"/>
<proteinExistence type="predicted"/>
<dbReference type="Proteomes" id="UP000182836">
    <property type="component" value="Unassembled WGS sequence"/>
</dbReference>
<name>A0A1G8R540_ANEMI</name>
<protein>
    <submittedName>
        <fullName evidence="1">Uncharacterized protein</fullName>
    </submittedName>
</protein>
<evidence type="ECO:0000313" key="2">
    <source>
        <dbReference type="Proteomes" id="UP000182836"/>
    </source>
</evidence>
<gene>
    <name evidence="1" type="ORF">SAMN04487909_11234</name>
</gene>
<dbReference type="EMBL" id="FNED01000012">
    <property type="protein sequence ID" value="SDJ11695.1"/>
    <property type="molecule type" value="Genomic_DNA"/>
</dbReference>
<reference evidence="1 2" key="1">
    <citation type="submission" date="2016-10" db="EMBL/GenBank/DDBJ databases">
        <authorList>
            <person name="de Groot N.N."/>
        </authorList>
    </citation>
    <scope>NUCLEOTIDE SEQUENCE [LARGE SCALE GENOMIC DNA]</scope>
    <source>
        <strain evidence="1 2">DSM 2895</strain>
    </source>
</reference>